<evidence type="ECO:0000313" key="2">
    <source>
        <dbReference type="EMBL" id="CAE0828264.1"/>
    </source>
</evidence>
<dbReference type="EMBL" id="HBJA01114847">
    <property type="protein sequence ID" value="CAE0828264.1"/>
    <property type="molecule type" value="Transcribed_RNA"/>
</dbReference>
<keyword evidence="1" id="KW-0732">Signal</keyword>
<protein>
    <submittedName>
        <fullName evidence="2">Uncharacterized protein</fullName>
    </submittedName>
</protein>
<proteinExistence type="predicted"/>
<gene>
    <name evidence="2" type="ORF">EGYM00163_LOCUS39533</name>
</gene>
<sequence>MITSNLVLVNVFIAIISEAFEIAKEDIANGKDDFIGSSLALQFNEVAFALKLDQGSTLLPAIRHLIERFENVALKPDQIDDLRAFKNEVEHNPFNTELFGAVLTSFSGKVDRPMGPEDFVNLKRAVVYYRKVMKEREEMSGELWNDDAGDEESDEDDLNVSASFNMNKSSNSFRGYKRDGRSFQGGAENRQQRWRTAMQLAVLTPHQQQIHGYLKKAEDRMETVHNQVNDIFEILAGDAVAVKRRGTELSIQWDNETKLSQDDH</sequence>
<dbReference type="AlphaFoldDB" id="A0A7S4LGU6"/>
<accession>A0A7S4LGU6</accession>
<organism evidence="2">
    <name type="scientific">Eutreptiella gymnastica</name>
    <dbReference type="NCBI Taxonomy" id="73025"/>
    <lineage>
        <taxon>Eukaryota</taxon>
        <taxon>Discoba</taxon>
        <taxon>Euglenozoa</taxon>
        <taxon>Euglenida</taxon>
        <taxon>Spirocuta</taxon>
        <taxon>Euglenophyceae</taxon>
        <taxon>Eutreptiales</taxon>
        <taxon>Eutreptiaceae</taxon>
        <taxon>Eutreptiella</taxon>
    </lineage>
</organism>
<name>A0A7S4LGU6_9EUGL</name>
<feature type="signal peptide" evidence="1">
    <location>
        <begin position="1"/>
        <end position="19"/>
    </location>
</feature>
<reference evidence="2" key="1">
    <citation type="submission" date="2021-01" db="EMBL/GenBank/DDBJ databases">
        <authorList>
            <person name="Corre E."/>
            <person name="Pelletier E."/>
            <person name="Niang G."/>
            <person name="Scheremetjew M."/>
            <person name="Finn R."/>
            <person name="Kale V."/>
            <person name="Holt S."/>
            <person name="Cochrane G."/>
            <person name="Meng A."/>
            <person name="Brown T."/>
            <person name="Cohen L."/>
        </authorList>
    </citation>
    <scope>NUCLEOTIDE SEQUENCE</scope>
    <source>
        <strain evidence="2">CCMP1594</strain>
    </source>
</reference>
<feature type="chain" id="PRO_5031229072" evidence="1">
    <location>
        <begin position="20"/>
        <end position="264"/>
    </location>
</feature>
<evidence type="ECO:0000256" key="1">
    <source>
        <dbReference type="SAM" id="SignalP"/>
    </source>
</evidence>